<organism evidence="1 2">
    <name type="scientific">Xenotaenia resolanae</name>
    <dbReference type="NCBI Taxonomy" id="208358"/>
    <lineage>
        <taxon>Eukaryota</taxon>
        <taxon>Metazoa</taxon>
        <taxon>Chordata</taxon>
        <taxon>Craniata</taxon>
        <taxon>Vertebrata</taxon>
        <taxon>Euteleostomi</taxon>
        <taxon>Actinopterygii</taxon>
        <taxon>Neopterygii</taxon>
        <taxon>Teleostei</taxon>
        <taxon>Neoteleostei</taxon>
        <taxon>Acanthomorphata</taxon>
        <taxon>Ovalentaria</taxon>
        <taxon>Atherinomorphae</taxon>
        <taxon>Cyprinodontiformes</taxon>
        <taxon>Goodeidae</taxon>
        <taxon>Xenotaenia</taxon>
    </lineage>
</organism>
<comment type="caution">
    <text evidence="1">The sequence shown here is derived from an EMBL/GenBank/DDBJ whole genome shotgun (WGS) entry which is preliminary data.</text>
</comment>
<gene>
    <name evidence="1" type="ORF">XENORESO_002908</name>
</gene>
<dbReference type="EMBL" id="JAHRIM010081567">
    <property type="protein sequence ID" value="MEQ2275401.1"/>
    <property type="molecule type" value="Genomic_DNA"/>
</dbReference>
<evidence type="ECO:0000313" key="1">
    <source>
        <dbReference type="EMBL" id="MEQ2275401.1"/>
    </source>
</evidence>
<sequence>MFFLFSVLEFQIHDVSWGLCFGRETSPQLHRSFTITNWWHEVLFPHICHLLLALSHTSGADQLHKNWNFWHISQSVQKYNLLWLKFLGRDRSKPLDSMNHWLEAVHVQGHQTLNK</sequence>
<accession>A0ABV0X1E8</accession>
<evidence type="ECO:0000313" key="2">
    <source>
        <dbReference type="Proteomes" id="UP001444071"/>
    </source>
</evidence>
<proteinExistence type="predicted"/>
<protein>
    <submittedName>
        <fullName evidence="1">Uncharacterized protein</fullName>
    </submittedName>
</protein>
<dbReference type="Proteomes" id="UP001444071">
    <property type="component" value="Unassembled WGS sequence"/>
</dbReference>
<keyword evidence="2" id="KW-1185">Reference proteome</keyword>
<name>A0ABV0X1E8_9TELE</name>
<reference evidence="1 2" key="1">
    <citation type="submission" date="2021-06" db="EMBL/GenBank/DDBJ databases">
        <authorList>
            <person name="Palmer J.M."/>
        </authorList>
    </citation>
    <scope>NUCLEOTIDE SEQUENCE [LARGE SCALE GENOMIC DNA]</scope>
    <source>
        <strain evidence="1 2">XR_2019</strain>
        <tissue evidence="1">Muscle</tissue>
    </source>
</reference>